<evidence type="ECO:0000256" key="4">
    <source>
        <dbReference type="ARBA" id="ARBA00023136"/>
    </source>
</evidence>
<evidence type="ECO:0000256" key="3">
    <source>
        <dbReference type="ARBA" id="ARBA00022989"/>
    </source>
</evidence>
<comment type="caution">
    <text evidence="7">The sequence shown here is derived from an EMBL/GenBank/DDBJ whole genome shotgun (WGS) entry which is preliminary data.</text>
</comment>
<feature type="transmembrane region" description="Helical" evidence="5">
    <location>
        <begin position="165"/>
        <end position="187"/>
    </location>
</feature>
<sequence length="418" mass="46221">MNTKPQGKIRWTICAMIFAATTINLLDRQVLGILASDLQKKIGWNEIQYGYIVSAFQLSYAIGMAVVGRILDSIGTRLGYTLTILLWSLASMAHAFVGTPMGFGLARVFLGLSESGNFPAAIKATSEWFPAHERSIVAGIINAGSNMGVIVAALLVPLLTIQFGWQATFIMTGALGFLVVIWMWSYYRTPDQHASVSEEELKYIQSEQQAVKPIAWRELLNYKALWTFTIMKFLIDPVWYFYLYWLPKFLDKTFGIPLGKLSLPLMTVYLLSDAGSVIGGWFPTWLIQKKSYSIDSARKTAFLVCACAVLPMFFGSYFTNLWFAVIMVGIALAAQQAWSSNAYTLVSDIFPSNAVATVVGFGSMAGALGGVLFSMIIGWVLEKTGSYTPLFAYAASAYMIAFTLLKLLIPKIERVEIV</sequence>
<dbReference type="Pfam" id="PF07690">
    <property type="entry name" value="MFS_1"/>
    <property type="match status" value="1"/>
</dbReference>
<evidence type="ECO:0000313" key="8">
    <source>
        <dbReference type="Proteomes" id="UP001236507"/>
    </source>
</evidence>
<proteinExistence type="predicted"/>
<dbReference type="Gene3D" id="1.20.1250.20">
    <property type="entry name" value="MFS general substrate transporter like domains"/>
    <property type="match status" value="2"/>
</dbReference>
<dbReference type="EMBL" id="JASHIF010000020">
    <property type="protein sequence ID" value="MDI9861462.1"/>
    <property type="molecule type" value="Genomic_DNA"/>
</dbReference>
<dbReference type="RefSeq" id="WP_283345866.1">
    <property type="nucleotide sequence ID" value="NZ_JASHIF010000020.1"/>
</dbReference>
<keyword evidence="2 5" id="KW-0812">Transmembrane</keyword>
<protein>
    <submittedName>
        <fullName evidence="7">MFS transporter</fullName>
    </submittedName>
</protein>
<dbReference type="Proteomes" id="UP001236507">
    <property type="component" value="Unassembled WGS sequence"/>
</dbReference>
<feature type="transmembrane region" description="Helical" evidence="5">
    <location>
        <begin position="78"/>
        <end position="97"/>
    </location>
</feature>
<keyword evidence="4 5" id="KW-0472">Membrane</keyword>
<dbReference type="InterPro" id="IPR020846">
    <property type="entry name" value="MFS_dom"/>
</dbReference>
<feature type="domain" description="Major facilitator superfamily (MFS) profile" evidence="6">
    <location>
        <begin position="13"/>
        <end position="413"/>
    </location>
</feature>
<comment type="subcellular location">
    <subcellularLocation>
        <location evidence="1">Membrane</location>
        <topology evidence="1">Multi-pass membrane protein</topology>
    </subcellularLocation>
</comment>
<dbReference type="PROSITE" id="PS50850">
    <property type="entry name" value="MFS"/>
    <property type="match status" value="1"/>
</dbReference>
<feature type="transmembrane region" description="Helical" evidence="5">
    <location>
        <begin position="224"/>
        <end position="246"/>
    </location>
</feature>
<keyword evidence="3 5" id="KW-1133">Transmembrane helix</keyword>
<reference evidence="7 8" key="1">
    <citation type="submission" date="2023-05" db="EMBL/GenBank/DDBJ databases">
        <title>Novel species of genus Flectobacillus isolated from stream in China.</title>
        <authorList>
            <person name="Lu H."/>
        </authorList>
    </citation>
    <scope>NUCLEOTIDE SEQUENCE [LARGE SCALE GENOMIC DNA]</scope>
    <source>
        <strain evidence="7 8">KCTC 42575</strain>
    </source>
</reference>
<organism evidence="7 8">
    <name type="scientific">Flectobacillus roseus</name>
    <dbReference type="NCBI Taxonomy" id="502259"/>
    <lineage>
        <taxon>Bacteria</taxon>
        <taxon>Pseudomonadati</taxon>
        <taxon>Bacteroidota</taxon>
        <taxon>Cytophagia</taxon>
        <taxon>Cytophagales</taxon>
        <taxon>Flectobacillaceae</taxon>
        <taxon>Flectobacillus</taxon>
    </lineage>
</organism>
<dbReference type="InterPro" id="IPR011701">
    <property type="entry name" value="MFS"/>
</dbReference>
<evidence type="ECO:0000313" key="7">
    <source>
        <dbReference type="EMBL" id="MDI9861462.1"/>
    </source>
</evidence>
<accession>A0ABT6YDD8</accession>
<feature type="transmembrane region" description="Helical" evidence="5">
    <location>
        <begin position="358"/>
        <end position="381"/>
    </location>
</feature>
<feature type="transmembrane region" description="Helical" evidence="5">
    <location>
        <begin position="12"/>
        <end position="31"/>
    </location>
</feature>
<dbReference type="PANTHER" id="PTHR11662:SF285">
    <property type="entry name" value="HEXURONATE TRANSPORTER"/>
    <property type="match status" value="1"/>
</dbReference>
<gene>
    <name evidence="7" type="ORF">QM524_19745</name>
</gene>
<dbReference type="PANTHER" id="PTHR11662">
    <property type="entry name" value="SOLUTE CARRIER FAMILY 17"/>
    <property type="match status" value="1"/>
</dbReference>
<evidence type="ECO:0000256" key="2">
    <source>
        <dbReference type="ARBA" id="ARBA00022692"/>
    </source>
</evidence>
<evidence type="ECO:0000256" key="5">
    <source>
        <dbReference type="SAM" id="Phobius"/>
    </source>
</evidence>
<keyword evidence="8" id="KW-1185">Reference proteome</keyword>
<evidence type="ECO:0000259" key="6">
    <source>
        <dbReference type="PROSITE" id="PS50850"/>
    </source>
</evidence>
<dbReference type="SUPFAM" id="SSF103473">
    <property type="entry name" value="MFS general substrate transporter"/>
    <property type="match status" value="1"/>
</dbReference>
<feature type="transmembrane region" description="Helical" evidence="5">
    <location>
        <begin position="136"/>
        <end position="159"/>
    </location>
</feature>
<feature type="transmembrane region" description="Helical" evidence="5">
    <location>
        <begin position="387"/>
        <end position="409"/>
    </location>
</feature>
<name>A0ABT6YDD8_9BACT</name>
<dbReference type="InterPro" id="IPR050382">
    <property type="entry name" value="MFS_Na/Anion_cotransporter"/>
</dbReference>
<feature type="transmembrane region" description="Helical" evidence="5">
    <location>
        <begin position="266"/>
        <end position="288"/>
    </location>
</feature>
<evidence type="ECO:0000256" key="1">
    <source>
        <dbReference type="ARBA" id="ARBA00004141"/>
    </source>
</evidence>
<feature type="transmembrane region" description="Helical" evidence="5">
    <location>
        <begin position="51"/>
        <end position="71"/>
    </location>
</feature>
<dbReference type="InterPro" id="IPR036259">
    <property type="entry name" value="MFS_trans_sf"/>
</dbReference>
<dbReference type="CDD" id="cd17319">
    <property type="entry name" value="MFS_ExuT_GudP_like"/>
    <property type="match status" value="1"/>
</dbReference>